<evidence type="ECO:0000313" key="1">
    <source>
        <dbReference type="Proteomes" id="UP000887578"/>
    </source>
</evidence>
<keyword evidence="1" id="KW-1185">Reference proteome</keyword>
<name>A0A914P8J8_9BILA</name>
<proteinExistence type="predicted"/>
<dbReference type="AlphaFoldDB" id="A0A914P8J8"/>
<sequence>MRSAETHGIKLPVVTPEKIPYVKIDKELSIENDLWPERINFWNTLAEDFGFDWPSGISTANPEKNILQELYQ</sequence>
<accession>A0A914P8J8</accession>
<reference evidence="2" key="1">
    <citation type="submission" date="2022-11" db="UniProtKB">
        <authorList>
            <consortium name="WormBaseParasite"/>
        </authorList>
    </citation>
    <scope>IDENTIFICATION</scope>
</reference>
<dbReference type="WBParaSite" id="PDA_v2.g13785.t1">
    <property type="protein sequence ID" value="PDA_v2.g13785.t1"/>
    <property type="gene ID" value="PDA_v2.g13785"/>
</dbReference>
<dbReference type="Proteomes" id="UP000887578">
    <property type="component" value="Unplaced"/>
</dbReference>
<organism evidence="1 2">
    <name type="scientific">Panagrolaimus davidi</name>
    <dbReference type="NCBI Taxonomy" id="227884"/>
    <lineage>
        <taxon>Eukaryota</taxon>
        <taxon>Metazoa</taxon>
        <taxon>Ecdysozoa</taxon>
        <taxon>Nematoda</taxon>
        <taxon>Chromadorea</taxon>
        <taxon>Rhabditida</taxon>
        <taxon>Tylenchina</taxon>
        <taxon>Panagrolaimomorpha</taxon>
        <taxon>Panagrolaimoidea</taxon>
        <taxon>Panagrolaimidae</taxon>
        <taxon>Panagrolaimus</taxon>
    </lineage>
</organism>
<evidence type="ECO:0000313" key="2">
    <source>
        <dbReference type="WBParaSite" id="PDA_v2.g13785.t1"/>
    </source>
</evidence>
<protein>
    <submittedName>
        <fullName evidence="2">Uncharacterized protein</fullName>
    </submittedName>
</protein>